<dbReference type="FunFam" id="3.80.10.10:FF:000111">
    <property type="entry name" value="LRR receptor-like serine/threonine-protein kinase ERECTA"/>
    <property type="match status" value="1"/>
</dbReference>
<keyword evidence="4" id="KW-1003">Cell membrane</keyword>
<evidence type="ECO:0000256" key="7">
    <source>
        <dbReference type="ARBA" id="ARBA00022729"/>
    </source>
</evidence>
<comment type="similarity">
    <text evidence="3">Belongs to the RLP family.</text>
</comment>
<evidence type="ECO:0000256" key="6">
    <source>
        <dbReference type="ARBA" id="ARBA00022692"/>
    </source>
</evidence>
<evidence type="ECO:0000259" key="14">
    <source>
        <dbReference type="Pfam" id="PF08263"/>
    </source>
</evidence>
<feature type="transmembrane region" description="Helical" evidence="12">
    <location>
        <begin position="747"/>
        <end position="771"/>
    </location>
</feature>
<keyword evidence="5" id="KW-0433">Leucine-rich repeat</keyword>
<evidence type="ECO:0000256" key="13">
    <source>
        <dbReference type="SAM" id="SignalP"/>
    </source>
</evidence>
<proteinExistence type="inferred from homology"/>
<comment type="subcellular location">
    <subcellularLocation>
        <location evidence="1">Cell membrane</location>
        <topology evidence="1">Single-pass membrane protein</topology>
    </subcellularLocation>
    <subcellularLocation>
        <location evidence="2">Membrane</location>
        <topology evidence="2">Single-pass type I membrane protein</topology>
    </subcellularLocation>
</comment>
<dbReference type="PANTHER" id="PTHR48063">
    <property type="entry name" value="LRR RECEPTOR-LIKE KINASE"/>
    <property type="match status" value="1"/>
</dbReference>
<evidence type="ECO:0000256" key="1">
    <source>
        <dbReference type="ARBA" id="ARBA00004162"/>
    </source>
</evidence>
<dbReference type="GO" id="GO:0005886">
    <property type="term" value="C:plasma membrane"/>
    <property type="evidence" value="ECO:0007669"/>
    <property type="project" value="UniProtKB-SubCell"/>
</dbReference>
<gene>
    <name evidence="15" type="ORF">HHK36_003214</name>
</gene>
<keyword evidence="6 12" id="KW-0812">Transmembrane</keyword>
<dbReference type="OrthoDB" id="1600340at2759"/>
<name>A0A834ZNW8_TETSI</name>
<dbReference type="Gene3D" id="3.80.10.10">
    <property type="entry name" value="Ribonuclease Inhibitor"/>
    <property type="match status" value="3"/>
</dbReference>
<protein>
    <recommendedName>
        <fullName evidence="14">Leucine-rich repeat-containing N-terminal plant-type domain-containing protein</fullName>
    </recommendedName>
</protein>
<dbReference type="Proteomes" id="UP000655225">
    <property type="component" value="Unassembled WGS sequence"/>
</dbReference>
<evidence type="ECO:0000256" key="3">
    <source>
        <dbReference type="ARBA" id="ARBA00009592"/>
    </source>
</evidence>
<evidence type="ECO:0000256" key="12">
    <source>
        <dbReference type="SAM" id="Phobius"/>
    </source>
</evidence>
<feature type="domain" description="Leucine-rich repeat-containing N-terminal plant-type" evidence="14">
    <location>
        <begin position="37"/>
        <end position="75"/>
    </location>
</feature>
<feature type="chain" id="PRO_5032727809" description="Leucine-rich repeat-containing N-terminal plant-type domain-containing protein" evidence="13">
    <location>
        <begin position="36"/>
        <end position="797"/>
    </location>
</feature>
<keyword evidence="7 13" id="KW-0732">Signal</keyword>
<dbReference type="FunFam" id="3.80.10.10:FF:000095">
    <property type="entry name" value="LRR receptor-like serine/threonine-protein kinase GSO1"/>
    <property type="match status" value="1"/>
</dbReference>
<evidence type="ECO:0000256" key="4">
    <source>
        <dbReference type="ARBA" id="ARBA00022475"/>
    </source>
</evidence>
<comment type="caution">
    <text evidence="15">The sequence shown here is derived from an EMBL/GenBank/DDBJ whole genome shotgun (WGS) entry which is preliminary data.</text>
</comment>
<dbReference type="Pfam" id="PF00560">
    <property type="entry name" value="LRR_1"/>
    <property type="match status" value="8"/>
</dbReference>
<keyword evidence="16" id="KW-1185">Reference proteome</keyword>
<keyword evidence="11" id="KW-0325">Glycoprotein</keyword>
<keyword evidence="8" id="KW-0677">Repeat</keyword>
<dbReference type="OMA" id="VYGCHET"/>
<evidence type="ECO:0000256" key="5">
    <source>
        <dbReference type="ARBA" id="ARBA00022614"/>
    </source>
</evidence>
<accession>A0A834ZNW8</accession>
<keyword evidence="10 12" id="KW-0472">Membrane</keyword>
<evidence type="ECO:0000256" key="2">
    <source>
        <dbReference type="ARBA" id="ARBA00004479"/>
    </source>
</evidence>
<evidence type="ECO:0000256" key="8">
    <source>
        <dbReference type="ARBA" id="ARBA00022737"/>
    </source>
</evidence>
<reference evidence="15 16" key="1">
    <citation type="submission" date="2020-04" db="EMBL/GenBank/DDBJ databases">
        <title>Plant Genome Project.</title>
        <authorList>
            <person name="Zhang R.-G."/>
        </authorList>
    </citation>
    <scope>NUCLEOTIDE SEQUENCE [LARGE SCALE GENOMIC DNA]</scope>
    <source>
        <strain evidence="15">YNK0</strain>
        <tissue evidence="15">Leaf</tissue>
    </source>
</reference>
<evidence type="ECO:0000256" key="11">
    <source>
        <dbReference type="ARBA" id="ARBA00023180"/>
    </source>
</evidence>
<dbReference type="AlphaFoldDB" id="A0A834ZNW8"/>
<dbReference type="PANTHER" id="PTHR48063:SF84">
    <property type="entry name" value="LRR RECEPTOR-LIKE SERINE_THREONINE-PROTEIN KINASE FLS2"/>
    <property type="match status" value="1"/>
</dbReference>
<dbReference type="InterPro" id="IPR032675">
    <property type="entry name" value="LRR_dom_sf"/>
</dbReference>
<organism evidence="15 16">
    <name type="scientific">Tetracentron sinense</name>
    <name type="common">Spur-leaf</name>
    <dbReference type="NCBI Taxonomy" id="13715"/>
    <lineage>
        <taxon>Eukaryota</taxon>
        <taxon>Viridiplantae</taxon>
        <taxon>Streptophyta</taxon>
        <taxon>Embryophyta</taxon>
        <taxon>Tracheophyta</taxon>
        <taxon>Spermatophyta</taxon>
        <taxon>Magnoliopsida</taxon>
        <taxon>Trochodendrales</taxon>
        <taxon>Trochodendraceae</taxon>
        <taxon>Tetracentron</taxon>
    </lineage>
</organism>
<dbReference type="InterPro" id="IPR046956">
    <property type="entry name" value="RLP23-like"/>
</dbReference>
<evidence type="ECO:0000313" key="16">
    <source>
        <dbReference type="Proteomes" id="UP000655225"/>
    </source>
</evidence>
<keyword evidence="9 12" id="KW-1133">Transmembrane helix</keyword>
<evidence type="ECO:0000256" key="9">
    <source>
        <dbReference type="ARBA" id="ARBA00022989"/>
    </source>
</evidence>
<dbReference type="EMBL" id="JABCRI010000002">
    <property type="protein sequence ID" value="KAF8410681.1"/>
    <property type="molecule type" value="Genomic_DNA"/>
</dbReference>
<dbReference type="InterPro" id="IPR001611">
    <property type="entry name" value="Leu-rich_rpt"/>
</dbReference>
<dbReference type="SUPFAM" id="SSF52058">
    <property type="entry name" value="L domain-like"/>
    <property type="match status" value="2"/>
</dbReference>
<sequence>MSTTQSPLSLSTAMKFHILALLLVLLISKFSLLNGCHDDERIALLSFKSFLTDPSDRLSSWQGHNCCSWQGILCSDSFNVITVTLRNPNPNGFIRSTDSELFSTTNSKSTAINGTISPSLFTLQYIRYLDLSFNNFQFSKIPIGLANLSSLTYLNLSNAMLRDSITTQLANLTSLRLLDLSCSFMIADISSTSYSLSSLRTSIQSTSSHISNGNVSSMNLNWLRGMHNLMVLRLSGVDLSKASQLLTNWAEPISALSNLRVLRLSNCGISGQVPIDQFLNLTHLSILSMDFNFLTSPIPIQLVNLTSLSILDLTSSHLQGLISELPHLKQLYLGANQNLSIDLASMFAVPWPHLQILFIQATNVIGSIPTSIANITSLTHFYAPSKIPAQIGELQNGRYLSFSGNKLFGPIPPSFCPVNNAHLMNLDLSNNSLFGTIPSSLGNCKSLISLNLGLNSFTGNIPNELQWAKTLSSLQLHDNHLDGPFPRFIRHLQNLEFLNLRNNRFTGKIPRFIGKLQNLRIVVLKSNSFNESIPEEITKLQKVQVIDFSNNKLSGPIPYKLSGLKTLRNRPKDNIMLGYVISFAYTGVELELVSKGMVHQLEVVFTYTSGIDLSRNSLTGNIPVEIGILHGLYMLNLSHNGLFGEIPRTIAKMRGLESLDLSFNYLSGEIPMALTSLDFLSYLNLSYNNLSGRIPTGMHFNTLYGDGSSYIGNTFLCVIPEGKICDNNNSSYFNPEMSDAENAREKLFFYGIVVIGYGVGFWGLFGSLYLMKEKCWNGYWKFIDMVAVRIVQLMGCK</sequence>
<evidence type="ECO:0000313" key="15">
    <source>
        <dbReference type="EMBL" id="KAF8410681.1"/>
    </source>
</evidence>
<dbReference type="Pfam" id="PF08263">
    <property type="entry name" value="LRRNT_2"/>
    <property type="match status" value="1"/>
</dbReference>
<dbReference type="InterPro" id="IPR013210">
    <property type="entry name" value="LRR_N_plant-typ"/>
</dbReference>
<feature type="signal peptide" evidence="13">
    <location>
        <begin position="1"/>
        <end position="35"/>
    </location>
</feature>
<evidence type="ECO:0000256" key="10">
    <source>
        <dbReference type="ARBA" id="ARBA00023136"/>
    </source>
</evidence>